<reference evidence="3" key="1">
    <citation type="submission" date="2015-02" db="EMBL/GenBank/DDBJ databases">
        <title>Genome sequencing for Strongylocentrotus purpuratus.</title>
        <authorList>
            <person name="Murali S."/>
            <person name="Liu Y."/>
            <person name="Vee V."/>
            <person name="English A."/>
            <person name="Wang M."/>
            <person name="Skinner E."/>
            <person name="Han Y."/>
            <person name="Muzny D.M."/>
            <person name="Worley K.C."/>
            <person name="Gibbs R.A."/>
        </authorList>
    </citation>
    <scope>NUCLEOTIDE SEQUENCE</scope>
</reference>
<keyword evidence="3" id="KW-1185">Reference proteome</keyword>
<dbReference type="RefSeq" id="XP_011678937.1">
    <property type="nucleotide sequence ID" value="XM_011680635.2"/>
</dbReference>
<dbReference type="OrthoDB" id="10072391at2759"/>
<organism evidence="2 3">
    <name type="scientific">Strongylocentrotus purpuratus</name>
    <name type="common">Purple sea urchin</name>
    <dbReference type="NCBI Taxonomy" id="7668"/>
    <lineage>
        <taxon>Eukaryota</taxon>
        <taxon>Metazoa</taxon>
        <taxon>Echinodermata</taxon>
        <taxon>Eleutherozoa</taxon>
        <taxon>Echinozoa</taxon>
        <taxon>Echinoidea</taxon>
        <taxon>Euechinoidea</taxon>
        <taxon>Echinacea</taxon>
        <taxon>Camarodonta</taxon>
        <taxon>Echinidea</taxon>
        <taxon>Strongylocentrotidae</taxon>
        <taxon>Strongylocentrotus</taxon>
    </lineage>
</organism>
<protein>
    <submittedName>
        <fullName evidence="2">Uncharacterized protein</fullName>
    </submittedName>
</protein>
<accession>A0A7M7HP09</accession>
<feature type="region of interest" description="Disordered" evidence="1">
    <location>
        <begin position="372"/>
        <end position="444"/>
    </location>
</feature>
<feature type="compositionally biased region" description="Polar residues" evidence="1">
    <location>
        <begin position="422"/>
        <end position="432"/>
    </location>
</feature>
<feature type="compositionally biased region" description="Low complexity" evidence="1">
    <location>
        <begin position="93"/>
        <end position="105"/>
    </location>
</feature>
<dbReference type="InParanoid" id="A0A7M7HP09"/>
<proteinExistence type="predicted"/>
<feature type="compositionally biased region" description="Polar residues" evidence="1">
    <location>
        <begin position="372"/>
        <end position="384"/>
    </location>
</feature>
<name>A0A7M7HP09_STRPU</name>
<feature type="compositionally biased region" description="Basic and acidic residues" evidence="1">
    <location>
        <begin position="33"/>
        <end position="47"/>
    </location>
</feature>
<dbReference type="GeneID" id="100889153"/>
<dbReference type="EnsemblMetazoa" id="XM_011680635">
    <property type="protein sequence ID" value="XP_011678937"/>
    <property type="gene ID" value="LOC100889153"/>
</dbReference>
<sequence length="560" mass="62742">MASQQLISRYNPLRRHHQDGTAMTALPPISRTNSHDESDEIKKDETQRRHRGLTSIKDFVKKQNRHKQRGSTPSRDCEKTSGENSSVVVQEIRPTSAGSQTSSSTRSRKYVSRRNTNSKGEQRLGKLQASGSKRMSYPPSEFHRQELASTSFARLRKDNSKSCPMLCDTAMYEFDDEDDAPHQNQSIEEKNILHENGMEIFKNGDRTNGDRLRVKPKIKNSVYSKKDESTSARPPKPPSWQNLQTTSQQSLPESEMRTNKKSSHASEMLKKIGRSKSEEIGMQRYDRIPDSASYRPSKAPSWQTVATQVGPFDADGNKEPTAIWTGYDTSEGAGIHRQPETSNYKPPKPPSWQTVPAEPEDVAIDTKPTEINVPTITIPSNPSGPLTARADGRCASAGSSRSTRSPGKIQVDEEVDNDDSNSPETMQASASNKARGLRRSNIKRTRSRMIDEREIPMQDSVIPLSQTKPSEFHLRETHHDNDVYLSENVERCRQWLSGLLGDGGDTLTRANANSHRGAAARHVDWGDDDELVTCDLELSRDKWMYVGSPYPSSSSEDEDS</sequence>
<reference evidence="2" key="2">
    <citation type="submission" date="2021-01" db="UniProtKB">
        <authorList>
            <consortium name="EnsemblMetazoa"/>
        </authorList>
    </citation>
    <scope>IDENTIFICATION</scope>
</reference>
<evidence type="ECO:0000313" key="2">
    <source>
        <dbReference type="EnsemblMetazoa" id="XP_011678937"/>
    </source>
</evidence>
<dbReference type="AlphaFoldDB" id="A0A7M7HP09"/>
<feature type="region of interest" description="Disordered" evidence="1">
    <location>
        <begin position="1"/>
        <end position="143"/>
    </location>
</feature>
<feature type="compositionally biased region" description="Basic and acidic residues" evidence="1">
    <location>
        <begin position="200"/>
        <end position="213"/>
    </location>
</feature>
<dbReference type="KEGG" id="spu:100889153"/>
<dbReference type="Proteomes" id="UP000007110">
    <property type="component" value="Unassembled WGS sequence"/>
</dbReference>
<evidence type="ECO:0000313" key="3">
    <source>
        <dbReference type="Proteomes" id="UP000007110"/>
    </source>
</evidence>
<dbReference type="EnsemblMetazoa" id="XM_003727067">
    <property type="protein sequence ID" value="XP_003727115"/>
    <property type="gene ID" value="LOC100889153"/>
</dbReference>
<feature type="compositionally biased region" description="Basic residues" evidence="1">
    <location>
        <begin position="435"/>
        <end position="444"/>
    </location>
</feature>
<dbReference type="RefSeq" id="XP_003727115.1">
    <property type="nucleotide sequence ID" value="XM_003727067.3"/>
</dbReference>
<feature type="region of interest" description="Disordered" evidence="1">
    <location>
        <begin position="309"/>
        <end position="355"/>
    </location>
</feature>
<feature type="region of interest" description="Disordered" evidence="1">
    <location>
        <begin position="200"/>
        <end position="275"/>
    </location>
</feature>
<feature type="compositionally biased region" description="Acidic residues" evidence="1">
    <location>
        <begin position="412"/>
        <end position="421"/>
    </location>
</feature>
<evidence type="ECO:0000256" key="1">
    <source>
        <dbReference type="SAM" id="MobiDB-lite"/>
    </source>
</evidence>
<feature type="compositionally biased region" description="Polar residues" evidence="1">
    <location>
        <begin position="239"/>
        <end position="252"/>
    </location>
</feature>